<name>A0ACC3TST5_9ASCO</name>
<dbReference type="EMBL" id="MU970054">
    <property type="protein sequence ID" value="KAK9324061.1"/>
    <property type="molecule type" value="Genomic_DNA"/>
</dbReference>
<keyword evidence="2" id="KW-1185">Reference proteome</keyword>
<reference evidence="2" key="1">
    <citation type="journal article" date="2024" name="Front. Bioeng. Biotechnol.">
        <title>Genome-scale model development and genomic sequencing of the oleaginous clade Lipomyces.</title>
        <authorList>
            <person name="Czajka J.J."/>
            <person name="Han Y."/>
            <person name="Kim J."/>
            <person name="Mondo S.J."/>
            <person name="Hofstad B.A."/>
            <person name="Robles A."/>
            <person name="Haridas S."/>
            <person name="Riley R."/>
            <person name="LaButti K."/>
            <person name="Pangilinan J."/>
            <person name="Andreopoulos W."/>
            <person name="Lipzen A."/>
            <person name="Yan J."/>
            <person name="Wang M."/>
            <person name="Ng V."/>
            <person name="Grigoriev I.V."/>
            <person name="Spatafora J.W."/>
            <person name="Magnuson J.K."/>
            <person name="Baker S.E."/>
            <person name="Pomraning K.R."/>
        </authorList>
    </citation>
    <scope>NUCLEOTIDE SEQUENCE [LARGE SCALE GENOMIC DNA]</scope>
    <source>
        <strain evidence="2">CBS 10300</strain>
    </source>
</reference>
<evidence type="ECO:0000313" key="1">
    <source>
        <dbReference type="EMBL" id="KAK9324061.1"/>
    </source>
</evidence>
<comment type="caution">
    <text evidence="1">The sequence shown here is derived from an EMBL/GenBank/DDBJ whole genome shotgun (WGS) entry which is preliminary data.</text>
</comment>
<organism evidence="1 2">
    <name type="scientific">Lipomyces orientalis</name>
    <dbReference type="NCBI Taxonomy" id="1233043"/>
    <lineage>
        <taxon>Eukaryota</taxon>
        <taxon>Fungi</taxon>
        <taxon>Dikarya</taxon>
        <taxon>Ascomycota</taxon>
        <taxon>Saccharomycotina</taxon>
        <taxon>Lipomycetes</taxon>
        <taxon>Lipomycetales</taxon>
        <taxon>Lipomycetaceae</taxon>
        <taxon>Lipomyces</taxon>
    </lineage>
</organism>
<gene>
    <name evidence="1" type="ORF">V1517DRAFT_306518</name>
</gene>
<sequence>MQLRLRVTPSAGHTRSDFKGRWSQSSKTPEGDLRYTSLSTGRTGTGVIIEVGVSENMRKLVRDAETWLIGLRDEVSACIVITLDEWPPHHMPSPGVVGPVIDIDEEAAAADVAMAQDRMDACADADTVSWSDLGKLAHPISVVFSAFLAWSVPPAIMPERC</sequence>
<dbReference type="Proteomes" id="UP001489719">
    <property type="component" value="Unassembled WGS sequence"/>
</dbReference>
<evidence type="ECO:0000313" key="2">
    <source>
        <dbReference type="Proteomes" id="UP001489719"/>
    </source>
</evidence>
<proteinExistence type="predicted"/>
<accession>A0ACC3TST5</accession>
<protein>
    <submittedName>
        <fullName evidence="1">Uncharacterized protein</fullName>
    </submittedName>
</protein>